<feature type="compositionally biased region" description="Low complexity" evidence="1">
    <location>
        <begin position="18"/>
        <end position="28"/>
    </location>
</feature>
<reference evidence="2" key="1">
    <citation type="submission" date="2022-07" db="EMBL/GenBank/DDBJ databases">
        <authorList>
            <person name="Macas J."/>
            <person name="Novak P."/>
            <person name="Neumann P."/>
        </authorList>
    </citation>
    <scope>NUCLEOTIDE SEQUENCE</scope>
</reference>
<evidence type="ECO:0000256" key="1">
    <source>
        <dbReference type="SAM" id="MobiDB-lite"/>
    </source>
</evidence>
<organism evidence="2 3">
    <name type="scientific">Cuscuta europaea</name>
    <name type="common">European dodder</name>
    <dbReference type="NCBI Taxonomy" id="41803"/>
    <lineage>
        <taxon>Eukaryota</taxon>
        <taxon>Viridiplantae</taxon>
        <taxon>Streptophyta</taxon>
        <taxon>Embryophyta</taxon>
        <taxon>Tracheophyta</taxon>
        <taxon>Spermatophyta</taxon>
        <taxon>Magnoliopsida</taxon>
        <taxon>eudicotyledons</taxon>
        <taxon>Gunneridae</taxon>
        <taxon>Pentapetalae</taxon>
        <taxon>asterids</taxon>
        <taxon>lamiids</taxon>
        <taxon>Solanales</taxon>
        <taxon>Convolvulaceae</taxon>
        <taxon>Cuscuteae</taxon>
        <taxon>Cuscuta</taxon>
        <taxon>Cuscuta subgen. Cuscuta</taxon>
    </lineage>
</organism>
<name>A0A9P1ENA8_CUSEU</name>
<protein>
    <submittedName>
        <fullName evidence="2">Uncharacterized protein</fullName>
    </submittedName>
</protein>
<dbReference type="AlphaFoldDB" id="A0A9P1ENA8"/>
<comment type="caution">
    <text evidence="2">The sequence shown here is derived from an EMBL/GenBank/DDBJ whole genome shotgun (WGS) entry which is preliminary data.</text>
</comment>
<dbReference type="Proteomes" id="UP001152484">
    <property type="component" value="Unassembled WGS sequence"/>
</dbReference>
<gene>
    <name evidence="2" type="ORF">CEURO_LOCUS21725</name>
</gene>
<feature type="compositionally biased region" description="Gly residues" evidence="1">
    <location>
        <begin position="29"/>
        <end position="46"/>
    </location>
</feature>
<sequence>MPKTHYRPTRPHRGGAARGQAGHHPGSRGYCGGQRGCGRGYGGQQHPGGAHQVYSSQQPPLLPLPPHGQQLPGQQFYGGQQARGPQQNGIPGTVLSNFLTSYSNVNHLSTCSTNHVSAGFPYVDDTYSHTPVSVVCQICFSPGHSALMCPRFVGSSTPALAPLPTGEHNASVWYPDSGASAHMTPHDNQTGVHLLQGSNKDHLYPFHALQATLVSRPI</sequence>
<proteinExistence type="predicted"/>
<dbReference type="OrthoDB" id="1845088at2759"/>
<keyword evidence="3" id="KW-1185">Reference proteome</keyword>
<accession>A0A9P1ENA8</accession>
<dbReference type="EMBL" id="CAMAPE010000074">
    <property type="protein sequence ID" value="CAH9117877.1"/>
    <property type="molecule type" value="Genomic_DNA"/>
</dbReference>
<feature type="compositionally biased region" description="Basic residues" evidence="1">
    <location>
        <begin position="1"/>
        <end position="15"/>
    </location>
</feature>
<evidence type="ECO:0000313" key="2">
    <source>
        <dbReference type="EMBL" id="CAH9117877.1"/>
    </source>
</evidence>
<feature type="region of interest" description="Disordered" evidence="1">
    <location>
        <begin position="1"/>
        <end position="86"/>
    </location>
</feature>
<evidence type="ECO:0000313" key="3">
    <source>
        <dbReference type="Proteomes" id="UP001152484"/>
    </source>
</evidence>